<dbReference type="Proteomes" id="UP000044938">
    <property type="component" value="Unassembled WGS sequence"/>
</dbReference>
<evidence type="ECO:0000313" key="11">
    <source>
        <dbReference type="Proteomes" id="UP000300237"/>
    </source>
</evidence>
<accession>A0A045JP87</accession>
<evidence type="ECO:0000313" key="9">
    <source>
        <dbReference type="Proteomes" id="UP000189452"/>
    </source>
</evidence>
<dbReference type="Proteomes" id="UP000671119">
    <property type="component" value="Unassembled WGS sequence"/>
</dbReference>
<dbReference type="Proteomes" id="UP000300237">
    <property type="component" value="Chromosome"/>
</dbReference>
<name>A0A045JP87_MYCTX</name>
<reference evidence="3 12" key="8">
    <citation type="submission" date="2021-03" db="EMBL/GenBank/DDBJ databases">
        <title>Whole Genome Sequencing of Mycobacterium tuberculosis clinical isolates from Arunachal Pradesh, India.</title>
        <authorList>
            <person name="Singh S."/>
            <person name="Mudliar S.R."/>
            <person name="Kulsum U."/>
            <person name="Rufai S.B."/>
            <person name="Singh P.K."/>
            <person name="Umpo M."/>
            <person name="Nyori M."/>
        </authorList>
    </citation>
    <scope>NUCLEOTIDE SEQUENCE [LARGE SCALE GENOMIC DNA]</scope>
    <source>
        <strain evidence="3 12">OMICS/BPL/0142/20/SP</strain>
    </source>
</reference>
<reference evidence="6 11" key="7">
    <citation type="submission" date="2018-08" db="EMBL/GenBank/DDBJ databases">
        <authorList>
            <person name="Fokvardsen B D."/>
            <person name="Norman A."/>
        </authorList>
    </citation>
    <scope>NUCLEOTIDE SEQUENCE [LARGE SCALE GENOMIC DNA]</scope>
    <source>
        <strain evidence="6 11">DKC2</strain>
    </source>
</reference>
<dbReference type="GeneID" id="45426321"/>
<evidence type="ECO:0000313" key="6">
    <source>
        <dbReference type="EMBL" id="VCU50620.1"/>
    </source>
</evidence>
<proteinExistence type="predicted"/>
<evidence type="ECO:0000313" key="12">
    <source>
        <dbReference type="Proteomes" id="UP000671119"/>
    </source>
</evidence>
<dbReference type="Proteomes" id="UP000256381">
    <property type="component" value="Unassembled WGS sequence"/>
</dbReference>
<organism evidence="2 7">
    <name type="scientific">Mycobacterium tuberculosis</name>
    <dbReference type="NCBI Taxonomy" id="1773"/>
    <lineage>
        <taxon>Bacteria</taxon>
        <taxon>Bacillati</taxon>
        <taxon>Actinomycetota</taxon>
        <taxon>Actinomycetes</taxon>
        <taxon>Mycobacteriales</taxon>
        <taxon>Mycobacteriaceae</taxon>
        <taxon>Mycobacterium</taxon>
        <taxon>Mycobacterium tuberculosis complex</taxon>
    </lineage>
</organism>
<sequence>MRAGRWGPGMTGLDPAEFLSLVEAAALAPSADNRREVQLEHAGRRVRLWGDQTWRSAPEHRRIMSLVAIGAAVENVKLRAGRLGFETKVCWFPDSGNPGLVAEIDVDRLPQTRVDPIEVAIERRRTNRRVRFRGPPLSQGELGALSAEATGIDGIQLHWFDSPETRKQILRLVRLAETERFRSRELHEELFSAVRFDIGWTASSDDGLPPGSLEVEAWMRPMFRGLRHWRVLRLLRTVGMHHALGLRAAYLPCRLAPHVGALTTSLDLASGALTAGAVFERIWLRTTLLGAELQPFAASAVLSLPACEWVAPHVRAALVGGWNLLAPGHWPMMVFRIGHARAPSVRTMRQSVEAYCYAPAERSGSDSESRFA</sequence>
<evidence type="ECO:0000313" key="2">
    <source>
        <dbReference type="EMBL" id="COV84432.1"/>
    </source>
</evidence>
<dbReference type="InterPro" id="IPR000415">
    <property type="entry name" value="Nitroreductase-like"/>
</dbReference>
<dbReference type="Gene3D" id="3.40.109.10">
    <property type="entry name" value="NADH Oxidase"/>
    <property type="match status" value="1"/>
</dbReference>
<dbReference type="Proteomes" id="UP000050139">
    <property type="component" value="Unassembled WGS sequence"/>
</dbReference>
<evidence type="ECO:0000313" key="7">
    <source>
        <dbReference type="Proteomes" id="UP000044938"/>
    </source>
</evidence>
<reference evidence="1 8" key="1">
    <citation type="submission" date="2015-03" db="EMBL/GenBank/DDBJ databases">
        <authorList>
            <consortium name="Pathogen Informatics"/>
            <person name="Murphy D."/>
        </authorList>
    </citation>
    <scope>NUCLEOTIDE SEQUENCE [LARGE SCALE GENOMIC DNA]</scope>
    <source>
        <strain evidence="1 8">0268S</strain>
    </source>
</reference>
<dbReference type="EMBL" id="QTBD01000235">
    <property type="protein sequence ID" value="REQ47673.1"/>
    <property type="molecule type" value="Genomic_DNA"/>
</dbReference>
<reference evidence="5 10" key="4">
    <citation type="journal article" date="2017" name="N. Engl. J. Med.">
        <title>Transmission of Extensively Drug-Resistant Tuberculosis in South Africa.</title>
        <authorList>
            <person name="Shah N.S."/>
            <person name="Auld S.C."/>
            <person name="Brust J.C."/>
            <person name="Mathema B."/>
            <person name="Ismail N."/>
            <person name="Moodley P."/>
            <person name="Mlisana K."/>
            <person name="Allana S."/>
            <person name="Campbell A."/>
            <person name="Mthiyane T."/>
            <person name="Morris N."/>
            <person name="Mpangase P."/>
            <person name="van der Meulen H."/>
            <person name="Omar S.V."/>
            <person name="Brown T.S."/>
            <person name="Narechania A."/>
            <person name="Shaskina E."/>
            <person name="Kapwata T."/>
            <person name="Kreiswirth B."/>
            <person name="Gandhi N.R."/>
        </authorList>
    </citation>
    <scope>NUCLEOTIDE SEQUENCE [LARGE SCALE GENOMIC DNA]</scope>
    <source>
        <strain evidence="5 10">32301_S10</strain>
    </source>
</reference>
<reference evidence="4 9" key="3">
    <citation type="submission" date="2016-04" db="EMBL/GenBank/DDBJ databases">
        <authorList>
            <person name="Bigi M."/>
            <person name="Bigi F."/>
            <person name="Soria M.A."/>
        </authorList>
    </citation>
    <scope>NUCLEOTIDE SEQUENCE [LARGE SCALE GENOMIC DNA]</scope>
    <source>
        <strain evidence="4 9">6548</strain>
    </source>
</reference>
<evidence type="ECO:0000313" key="4">
    <source>
        <dbReference type="EMBL" id="OMH60283.1"/>
    </source>
</evidence>
<evidence type="ECO:0000313" key="8">
    <source>
        <dbReference type="Proteomes" id="UP000050139"/>
    </source>
</evidence>
<evidence type="ECO:0000313" key="1">
    <source>
        <dbReference type="EMBL" id="CLV41912.1"/>
    </source>
</evidence>
<reference evidence="2 7" key="2">
    <citation type="submission" date="2015-03" db="EMBL/GenBank/DDBJ databases">
        <authorList>
            <consortium name="Pathogen Informatics"/>
        </authorList>
    </citation>
    <scope>NUCLEOTIDE SEQUENCE [LARGE SCALE GENOMIC DNA]</scope>
    <source>
        <strain evidence="2 7">M09401471</strain>
    </source>
</reference>
<dbReference type="GO" id="GO:0016491">
    <property type="term" value="F:oxidoreductase activity"/>
    <property type="evidence" value="ECO:0007669"/>
    <property type="project" value="InterPro"/>
</dbReference>
<dbReference type="EMBL" id="JAGIZI010000035">
    <property type="protein sequence ID" value="MBP0684953.1"/>
    <property type="molecule type" value="Genomic_DNA"/>
</dbReference>
<reference evidence="5" key="6">
    <citation type="submission" date="2018-07" db="EMBL/GenBank/DDBJ databases">
        <authorList>
            <person name="Shah S."/>
            <person name="Brown T."/>
            <person name="Auld S."/>
            <person name="Bratton K."/>
            <person name="Narechania A."/>
            <person name="Mathema B."/>
            <person name="Gandhi N."/>
        </authorList>
    </citation>
    <scope>NUCLEOTIDE SEQUENCE</scope>
    <source>
        <strain evidence="5">32301_S10</strain>
    </source>
</reference>
<evidence type="ECO:0000313" key="10">
    <source>
        <dbReference type="Proteomes" id="UP000256381"/>
    </source>
</evidence>
<dbReference type="AlphaFoldDB" id="A0A045JP87"/>
<dbReference type="EMBL" id="LWDQ01000001">
    <property type="protein sequence ID" value="OMH60283.1"/>
    <property type="molecule type" value="Genomic_DNA"/>
</dbReference>
<dbReference type="OMA" id="HIRWSAK"/>
<protein>
    <recommendedName>
        <fullName evidence="13">Nitroreductase domain-containing protein</fullName>
    </recommendedName>
</protein>
<dbReference type="EMBL" id="CSAJ01000091">
    <property type="protein sequence ID" value="COV84432.1"/>
    <property type="molecule type" value="Genomic_DNA"/>
</dbReference>
<reference evidence="4 9" key="5">
    <citation type="submission" date="2017-02" db="EMBL/GenBank/DDBJ databases">
        <title>Protein polymorphisms may explain contrasting epidemiological fitness of two variants of a multidrug-resistant Mycobacterium tuberculosis strain.</title>
        <authorList>
            <person name="Bigi M.M."/>
            <person name="Lopez B."/>
            <person name="Blanco F.C."/>
            <person name="Sasiain M.C."/>
            <person name="De La Barrera S."/>
            <person name="Ritacco V."/>
            <person name="Bigi F."/>
            <person name="Soria M.A."/>
        </authorList>
    </citation>
    <scope>NUCLEOTIDE SEQUENCE [LARGE SCALE GENOMIC DNA]</scope>
    <source>
        <strain evidence="4 9">6548</strain>
    </source>
</reference>
<evidence type="ECO:0000313" key="5">
    <source>
        <dbReference type="EMBL" id="REQ47673.1"/>
    </source>
</evidence>
<dbReference type="RefSeq" id="WP_003412001.1">
    <property type="nucleotide sequence ID" value="NZ_AP017901.1"/>
</dbReference>
<gene>
    <name evidence="4" type="ORF">A4S10_02457</name>
    <name evidence="6" type="ORF">DKC2_2466</name>
    <name evidence="5" type="ORF">DSJ38_21610</name>
    <name evidence="2" type="ORF">ERS007720_01038</name>
    <name evidence="1" type="ORF">ERS094118_00061</name>
    <name evidence="3" type="ORF">J8J21_17920</name>
</gene>
<evidence type="ECO:0008006" key="13">
    <source>
        <dbReference type="Google" id="ProtNLM"/>
    </source>
</evidence>
<dbReference type="EMBL" id="LR027516">
    <property type="protein sequence ID" value="VCU50620.1"/>
    <property type="molecule type" value="Genomic_DNA"/>
</dbReference>
<dbReference type="EMBL" id="COPH01000001">
    <property type="protein sequence ID" value="CLV41912.1"/>
    <property type="molecule type" value="Genomic_DNA"/>
</dbReference>
<dbReference type="Proteomes" id="UP000189452">
    <property type="component" value="Chromosome"/>
</dbReference>
<evidence type="ECO:0000313" key="3">
    <source>
        <dbReference type="EMBL" id="MBP0684953.1"/>
    </source>
</evidence>